<gene>
    <name evidence="3" type="ORF">H7849_16295</name>
</gene>
<evidence type="ECO:0000313" key="3">
    <source>
        <dbReference type="EMBL" id="QNI30684.1"/>
    </source>
</evidence>
<dbReference type="Gene3D" id="3.30.2310.20">
    <property type="entry name" value="RelE-like"/>
    <property type="match status" value="1"/>
</dbReference>
<evidence type="ECO:0000313" key="4">
    <source>
        <dbReference type="Proteomes" id="UP000515312"/>
    </source>
</evidence>
<keyword evidence="2" id="KW-1277">Toxin-antitoxin system</keyword>
<evidence type="ECO:0000256" key="1">
    <source>
        <dbReference type="ARBA" id="ARBA00006226"/>
    </source>
</evidence>
<dbReference type="InterPro" id="IPR051803">
    <property type="entry name" value="TA_system_RelE-like_toxin"/>
</dbReference>
<dbReference type="Pfam" id="PF05016">
    <property type="entry name" value="ParE_toxin"/>
    <property type="match status" value="1"/>
</dbReference>
<dbReference type="Proteomes" id="UP000515312">
    <property type="component" value="Chromosome"/>
</dbReference>
<keyword evidence="4" id="KW-1185">Reference proteome</keyword>
<organism evidence="3 4">
    <name type="scientific">Alloacidobacterium dinghuense</name>
    <dbReference type="NCBI Taxonomy" id="2763107"/>
    <lineage>
        <taxon>Bacteria</taxon>
        <taxon>Pseudomonadati</taxon>
        <taxon>Acidobacteriota</taxon>
        <taxon>Terriglobia</taxon>
        <taxon>Terriglobales</taxon>
        <taxon>Acidobacteriaceae</taxon>
        <taxon>Alloacidobacterium</taxon>
    </lineage>
</organism>
<dbReference type="PANTHER" id="PTHR33755">
    <property type="entry name" value="TOXIN PARE1-RELATED"/>
    <property type="match status" value="1"/>
</dbReference>
<dbReference type="AlphaFoldDB" id="A0A7G8BDR4"/>
<name>A0A7G8BDR4_9BACT</name>
<sequence length="98" mass="11477">MTRYLLSPEAVEDLQSIKNFLEEDAGVRVARYVLKELREGMRFLAERPGAGHTREDLTDHPVRFLPVFSYLIVYREQNQLLEVVRVLHGNRNLRALLK</sequence>
<comment type="similarity">
    <text evidence="1">Belongs to the RelE toxin family.</text>
</comment>
<dbReference type="InterPro" id="IPR007712">
    <property type="entry name" value="RelE/ParE_toxin"/>
</dbReference>
<protein>
    <submittedName>
        <fullName evidence="3">Type II toxin-antitoxin system RelE/ParE family toxin</fullName>
    </submittedName>
</protein>
<dbReference type="EMBL" id="CP060394">
    <property type="protein sequence ID" value="QNI30684.1"/>
    <property type="molecule type" value="Genomic_DNA"/>
</dbReference>
<dbReference type="KEGG" id="adin:H7849_16295"/>
<evidence type="ECO:0000256" key="2">
    <source>
        <dbReference type="ARBA" id="ARBA00022649"/>
    </source>
</evidence>
<dbReference type="RefSeq" id="WP_186740726.1">
    <property type="nucleotide sequence ID" value="NZ_CP060394.1"/>
</dbReference>
<reference evidence="3 4" key="1">
    <citation type="submission" date="2020-08" db="EMBL/GenBank/DDBJ databases">
        <title>Edaphobacter telluris sp. nov. and Acidobacterium dinghuensis sp. nov., two acidobacteria isolated from forest soil.</title>
        <authorList>
            <person name="Fu J."/>
            <person name="Qiu L."/>
        </authorList>
    </citation>
    <scope>NUCLEOTIDE SEQUENCE [LARGE SCALE GENOMIC DNA]</scope>
    <source>
        <strain evidence="3">4Y35</strain>
    </source>
</reference>
<proteinExistence type="inferred from homology"/>
<accession>A0A7G8BDR4</accession>
<dbReference type="InterPro" id="IPR035093">
    <property type="entry name" value="RelE/ParE_toxin_dom_sf"/>
</dbReference>